<evidence type="ECO:0008006" key="3">
    <source>
        <dbReference type="Google" id="ProtNLM"/>
    </source>
</evidence>
<evidence type="ECO:0000313" key="2">
    <source>
        <dbReference type="Proteomes" id="UP001296706"/>
    </source>
</evidence>
<protein>
    <recommendedName>
        <fullName evidence="3">Gas vesicle protein GvpL/GvpF</fullName>
    </recommendedName>
</protein>
<accession>A0ABX1RLB9</accession>
<proteinExistence type="predicted"/>
<dbReference type="RefSeq" id="WP_169398774.1">
    <property type="nucleotide sequence ID" value="NZ_BAAAJH010000028.1"/>
</dbReference>
<sequence length="237" mass="25757">MARPDQQALAPPLPRPPFTEPIPGTWLYLGLSIDPRTTGPRVRRSAERARMIARCHALLDDAGVGDQGRLADATVLETVLIPPISEVPRFDVVVLARAVVGPDDAAPLAALRAGFEADGIPVVQAMTAHNVRRFGDTERTRDATFLLNHFTAADADDAQAAWDDISGWYAGVLGVDNSTLLRPEPDAPYALVNYVRLPGPPLSFLLRQLVSPSYYGQVRARLRAHGMTFLPLLLRPA</sequence>
<comment type="caution">
    <text evidence="1">The sequence shown here is derived from an EMBL/GenBank/DDBJ whole genome shotgun (WGS) entry which is preliminary data.</text>
</comment>
<evidence type="ECO:0000313" key="1">
    <source>
        <dbReference type="EMBL" id="NMH80724.1"/>
    </source>
</evidence>
<organism evidence="1 2">
    <name type="scientific">Pseudonocardia xinjiangensis</name>
    <dbReference type="NCBI Taxonomy" id="75289"/>
    <lineage>
        <taxon>Bacteria</taxon>
        <taxon>Bacillati</taxon>
        <taxon>Actinomycetota</taxon>
        <taxon>Actinomycetes</taxon>
        <taxon>Pseudonocardiales</taxon>
        <taxon>Pseudonocardiaceae</taxon>
        <taxon>Pseudonocardia</taxon>
    </lineage>
</organism>
<dbReference type="EMBL" id="JAAXKY010000112">
    <property type="protein sequence ID" value="NMH80724.1"/>
    <property type="molecule type" value="Genomic_DNA"/>
</dbReference>
<gene>
    <name evidence="1" type="ORF">HF577_26995</name>
</gene>
<reference evidence="1 2" key="1">
    <citation type="submission" date="2020-04" db="EMBL/GenBank/DDBJ databases">
        <authorList>
            <person name="Klaysubun C."/>
            <person name="Duangmal K."/>
            <person name="Lipun K."/>
        </authorList>
    </citation>
    <scope>NUCLEOTIDE SEQUENCE [LARGE SCALE GENOMIC DNA]</scope>
    <source>
        <strain evidence="1 2">JCM 11839</strain>
    </source>
</reference>
<keyword evidence="2" id="KW-1185">Reference proteome</keyword>
<name>A0ABX1RLB9_9PSEU</name>
<dbReference type="Proteomes" id="UP001296706">
    <property type="component" value="Unassembled WGS sequence"/>
</dbReference>